<dbReference type="HAMAP" id="MF_00048">
    <property type="entry name" value="UPF0102"/>
    <property type="match status" value="1"/>
</dbReference>
<accession>A0A7W9CEZ5</accession>
<dbReference type="Pfam" id="PF02021">
    <property type="entry name" value="UPF0102"/>
    <property type="match status" value="1"/>
</dbReference>
<dbReference type="InterPro" id="IPR011335">
    <property type="entry name" value="Restrct_endonuc-II-like"/>
</dbReference>
<dbReference type="PANTHER" id="PTHR34039">
    <property type="entry name" value="UPF0102 PROTEIN YRAN"/>
    <property type="match status" value="1"/>
</dbReference>
<dbReference type="CDD" id="cd20736">
    <property type="entry name" value="PoNe_Nuclease"/>
    <property type="match status" value="1"/>
</dbReference>
<reference evidence="3 4" key="1">
    <citation type="submission" date="2020-08" db="EMBL/GenBank/DDBJ databases">
        <title>Sequencing the genomes of 1000 actinobacteria strains.</title>
        <authorList>
            <person name="Klenk H.-P."/>
        </authorList>
    </citation>
    <scope>NUCLEOTIDE SEQUENCE [LARGE SCALE GENOMIC DNA]</scope>
    <source>
        <strain evidence="3 4">DSM 24823</strain>
    </source>
</reference>
<evidence type="ECO:0000256" key="1">
    <source>
        <dbReference type="ARBA" id="ARBA00006738"/>
    </source>
</evidence>
<dbReference type="GO" id="GO:0004519">
    <property type="term" value="F:endonuclease activity"/>
    <property type="evidence" value="ECO:0007669"/>
    <property type="project" value="UniProtKB-KW"/>
</dbReference>
<evidence type="ECO:0000313" key="4">
    <source>
        <dbReference type="Proteomes" id="UP000517712"/>
    </source>
</evidence>
<gene>
    <name evidence="3" type="ORF">HD600_002816</name>
</gene>
<evidence type="ECO:0000313" key="3">
    <source>
        <dbReference type="EMBL" id="MBB5744319.1"/>
    </source>
</evidence>
<keyword evidence="3" id="KW-0540">Nuclease</keyword>
<comment type="similarity">
    <text evidence="1 2">Belongs to the UPF0102 family.</text>
</comment>
<keyword evidence="3" id="KW-0378">Hydrolase</keyword>
<dbReference type="EMBL" id="JACHMU010000001">
    <property type="protein sequence ID" value="MBB5744319.1"/>
    <property type="molecule type" value="Genomic_DNA"/>
</dbReference>
<dbReference type="GO" id="GO:0003676">
    <property type="term" value="F:nucleic acid binding"/>
    <property type="evidence" value="ECO:0007669"/>
    <property type="project" value="InterPro"/>
</dbReference>
<dbReference type="SUPFAM" id="SSF52980">
    <property type="entry name" value="Restriction endonuclease-like"/>
    <property type="match status" value="1"/>
</dbReference>
<organism evidence="3 4">
    <name type="scientific">Microbacterium ginsengiterrae</name>
    <dbReference type="NCBI Taxonomy" id="546115"/>
    <lineage>
        <taxon>Bacteria</taxon>
        <taxon>Bacillati</taxon>
        <taxon>Actinomycetota</taxon>
        <taxon>Actinomycetes</taxon>
        <taxon>Micrococcales</taxon>
        <taxon>Microbacteriaceae</taxon>
        <taxon>Microbacterium</taxon>
    </lineage>
</organism>
<name>A0A7W9CEZ5_9MICO</name>
<dbReference type="PANTHER" id="PTHR34039:SF1">
    <property type="entry name" value="UPF0102 PROTEIN YRAN"/>
    <property type="match status" value="1"/>
</dbReference>
<dbReference type="NCBIfam" id="NF009150">
    <property type="entry name" value="PRK12497.1-3"/>
    <property type="match status" value="1"/>
</dbReference>
<evidence type="ECO:0000256" key="2">
    <source>
        <dbReference type="HAMAP-Rule" id="MF_00048"/>
    </source>
</evidence>
<protein>
    <recommendedName>
        <fullName evidence="2">UPF0102 protein HD600_002816</fullName>
    </recommendedName>
</protein>
<dbReference type="AlphaFoldDB" id="A0A7W9CEZ5"/>
<dbReference type="NCBIfam" id="NF009154">
    <property type="entry name" value="PRK12497.3-3"/>
    <property type="match status" value="1"/>
</dbReference>
<dbReference type="RefSeq" id="WP_184284420.1">
    <property type="nucleotide sequence ID" value="NZ_BAAAPG010000001.1"/>
</dbReference>
<dbReference type="Proteomes" id="UP000517712">
    <property type="component" value="Unassembled WGS sequence"/>
</dbReference>
<keyword evidence="3" id="KW-0255">Endonuclease</keyword>
<dbReference type="InterPro" id="IPR003509">
    <property type="entry name" value="UPF0102_YraN-like"/>
</dbReference>
<sequence>MAAKDDLGRDGEDRAAQHLTERGYRVIDRNWRCSQGEIDIVAEHGDTLCIVEVKTRRSIAYGHPFDAVDERKRERLWRLAYAWCRAHSEQAARRSLRLEVIGVIGADPARAAIEHMVDVR</sequence>
<proteinExistence type="inferred from homology"/>
<comment type="caution">
    <text evidence="3">The sequence shown here is derived from an EMBL/GenBank/DDBJ whole genome shotgun (WGS) entry which is preliminary data.</text>
</comment>
<dbReference type="InterPro" id="IPR011856">
    <property type="entry name" value="tRNA_endonuc-like_dom_sf"/>
</dbReference>
<keyword evidence="4" id="KW-1185">Reference proteome</keyword>
<dbReference type="Gene3D" id="3.40.1350.10">
    <property type="match status" value="1"/>
</dbReference>